<keyword evidence="2" id="KW-0560">Oxidoreductase</keyword>
<dbReference type="PROSITE" id="PS00061">
    <property type="entry name" value="ADH_SHORT"/>
    <property type="match status" value="1"/>
</dbReference>
<dbReference type="InterPro" id="IPR020904">
    <property type="entry name" value="Sc_DH/Rdtase_CS"/>
</dbReference>
<name>A0AAQ2HFA0_9MICO</name>
<comment type="similarity">
    <text evidence="1">Belongs to the short-chain dehydrogenases/reductases (SDR) family.</text>
</comment>
<accession>A0AAQ2HFA0</accession>
<sequence>MTLPEVVGLPAVFALPGAWDLTGRTALVTGAGSASGIGFAAARMLGELGAQVVLTATTERVHERVAELSAMGVPASGVVCTLDTEAGALVLVDALATAGLAPTVLVNNAGMVAVGDAEMLHGDISTTEAGEWDHGLAINLSTAFHATRTVIGFMHAAAWGRIVTVSSVSGPVMASRGDLTYAAAKAGLAGLTRALAVDEALLGITANAVAPGWIQTGSQLDSEAIEGALVPVGRSGTAAEVASVIAWLASPGASYVTGQTIVVDGGNSVAEERR</sequence>
<dbReference type="FunFam" id="3.40.50.720:FF:000173">
    <property type="entry name" value="3-oxoacyl-[acyl-carrier protein] reductase"/>
    <property type="match status" value="1"/>
</dbReference>
<proteinExistence type="inferred from homology"/>
<reference evidence="3 4" key="1">
    <citation type="submission" date="2019-03" db="EMBL/GenBank/DDBJ databases">
        <title>Genomics of glacier-inhabiting Cryobacterium strains.</title>
        <authorList>
            <person name="Liu Q."/>
            <person name="Xin Y.-H."/>
        </authorList>
    </citation>
    <scope>NUCLEOTIDE SEQUENCE [LARGE SCALE GENOMIC DNA]</scope>
    <source>
        <strain evidence="4">TMT1-22</strain>
    </source>
</reference>
<dbReference type="PANTHER" id="PTHR42879">
    <property type="entry name" value="3-OXOACYL-(ACYL-CARRIER-PROTEIN) REDUCTASE"/>
    <property type="match status" value="1"/>
</dbReference>
<evidence type="ECO:0000313" key="4">
    <source>
        <dbReference type="Proteomes" id="UP000297403"/>
    </source>
</evidence>
<dbReference type="AlphaFoldDB" id="A0AAQ2HFA0"/>
<gene>
    <name evidence="3" type="ORF">E3O49_09675</name>
</gene>
<dbReference type="PRINTS" id="PR00081">
    <property type="entry name" value="GDHRDH"/>
</dbReference>
<dbReference type="Pfam" id="PF13561">
    <property type="entry name" value="adh_short_C2"/>
    <property type="match status" value="1"/>
</dbReference>
<dbReference type="InterPro" id="IPR050259">
    <property type="entry name" value="SDR"/>
</dbReference>
<protein>
    <submittedName>
        <fullName evidence="3">SDR family oxidoreductase</fullName>
    </submittedName>
</protein>
<comment type="caution">
    <text evidence="3">The sequence shown here is derived from an EMBL/GenBank/DDBJ whole genome shotgun (WGS) entry which is preliminary data.</text>
</comment>
<dbReference type="Gene3D" id="3.40.50.720">
    <property type="entry name" value="NAD(P)-binding Rossmann-like Domain"/>
    <property type="match status" value="1"/>
</dbReference>
<dbReference type="SUPFAM" id="SSF51735">
    <property type="entry name" value="NAD(P)-binding Rossmann-fold domains"/>
    <property type="match status" value="1"/>
</dbReference>
<dbReference type="RefSeq" id="WP_134364863.1">
    <property type="nucleotide sequence ID" value="NZ_SOFY01000051.1"/>
</dbReference>
<evidence type="ECO:0000313" key="3">
    <source>
        <dbReference type="EMBL" id="TFC46382.1"/>
    </source>
</evidence>
<organism evidence="3 4">
    <name type="scientific">Cryobacterium shii</name>
    <dbReference type="NCBI Taxonomy" id="1259235"/>
    <lineage>
        <taxon>Bacteria</taxon>
        <taxon>Bacillati</taxon>
        <taxon>Actinomycetota</taxon>
        <taxon>Actinomycetes</taxon>
        <taxon>Micrococcales</taxon>
        <taxon>Microbacteriaceae</taxon>
        <taxon>Cryobacterium</taxon>
    </lineage>
</organism>
<dbReference type="EMBL" id="SOFY01000051">
    <property type="protein sequence ID" value="TFC46382.1"/>
    <property type="molecule type" value="Genomic_DNA"/>
</dbReference>
<evidence type="ECO:0000256" key="2">
    <source>
        <dbReference type="ARBA" id="ARBA00023002"/>
    </source>
</evidence>
<dbReference type="GO" id="GO:0032787">
    <property type="term" value="P:monocarboxylic acid metabolic process"/>
    <property type="evidence" value="ECO:0007669"/>
    <property type="project" value="UniProtKB-ARBA"/>
</dbReference>
<dbReference type="PANTHER" id="PTHR42879:SF2">
    <property type="entry name" value="3-OXOACYL-[ACYL-CARRIER-PROTEIN] REDUCTASE FABG"/>
    <property type="match status" value="1"/>
</dbReference>
<keyword evidence="4" id="KW-1185">Reference proteome</keyword>
<evidence type="ECO:0000256" key="1">
    <source>
        <dbReference type="ARBA" id="ARBA00006484"/>
    </source>
</evidence>
<dbReference type="InterPro" id="IPR002347">
    <property type="entry name" value="SDR_fam"/>
</dbReference>
<dbReference type="PRINTS" id="PR00080">
    <property type="entry name" value="SDRFAMILY"/>
</dbReference>
<dbReference type="Proteomes" id="UP000297403">
    <property type="component" value="Unassembled WGS sequence"/>
</dbReference>
<dbReference type="InterPro" id="IPR036291">
    <property type="entry name" value="NAD(P)-bd_dom_sf"/>
</dbReference>
<dbReference type="GO" id="GO:0016491">
    <property type="term" value="F:oxidoreductase activity"/>
    <property type="evidence" value="ECO:0007669"/>
    <property type="project" value="UniProtKB-KW"/>
</dbReference>